<dbReference type="InterPro" id="IPR006680">
    <property type="entry name" value="Amidohydro-rel"/>
</dbReference>
<dbReference type="NCBIfam" id="TIGR01792">
    <property type="entry name" value="urease_alph"/>
    <property type="match status" value="1"/>
</dbReference>
<dbReference type="InterPro" id="IPR011059">
    <property type="entry name" value="Metal-dep_hydrolase_composite"/>
</dbReference>
<dbReference type="Gene3D" id="3.20.20.140">
    <property type="entry name" value="Metal-dependent hydrolases"/>
    <property type="match status" value="1"/>
</dbReference>
<dbReference type="GO" id="GO:0009039">
    <property type="term" value="F:urease activity"/>
    <property type="evidence" value="ECO:0007669"/>
    <property type="project" value="UniProtKB-UniRule"/>
</dbReference>
<protein>
    <recommendedName>
        <fullName evidence="5 6">Urease subunit alpha</fullName>
        <ecNumber evidence="5 6">3.5.1.5</ecNumber>
    </recommendedName>
    <alternativeName>
        <fullName evidence="5">Urea amidohydrolase subunit alpha</fullName>
    </alternativeName>
</protein>
<feature type="binding site" evidence="5 8">
    <location>
        <position position="141"/>
    </location>
    <ligand>
        <name>Ni(2+)</name>
        <dbReference type="ChEBI" id="CHEBI:49786"/>
        <label>1</label>
    </ligand>
</feature>
<dbReference type="AlphaFoldDB" id="A0A1Y0EIW5"/>
<evidence type="ECO:0000313" key="15">
    <source>
        <dbReference type="Proteomes" id="UP000196138"/>
    </source>
</evidence>
<feature type="active site" description="Proton donor" evidence="5 9">
    <location>
        <position position="322"/>
    </location>
</feature>
<proteinExistence type="inferred from homology"/>
<evidence type="ECO:0000256" key="5">
    <source>
        <dbReference type="HAMAP-Rule" id="MF_01953"/>
    </source>
</evidence>
<keyword evidence="15" id="KW-1185">Reference proteome</keyword>
<dbReference type="InterPro" id="IPR005848">
    <property type="entry name" value="Urease_asu"/>
</dbReference>
<comment type="cofactor">
    <cofactor evidence="5 8 11">
        <name>Ni cation</name>
        <dbReference type="ChEBI" id="CHEBI:25516"/>
    </cofactor>
    <text evidence="5 8 11">Binds 2 nickel ions per subunit.</text>
</comment>
<dbReference type="Pfam" id="PF00449">
    <property type="entry name" value="Urease_alpha"/>
    <property type="match status" value="1"/>
</dbReference>
<keyword evidence="5 10" id="KW-0963">Cytoplasm</keyword>
<dbReference type="SUPFAM" id="SSF51556">
    <property type="entry name" value="Metallo-dependent hydrolases"/>
    <property type="match status" value="1"/>
</dbReference>
<sequence length="570" mass="61016">MAWLSRREYAALYGPTQGDMVRLGDTSLLAEIEHDHAVPGDECLHGGGKTLRDGLGMQAGLTSAQGALDMLISNVVVLDPVVGIVKGDIGIKDGRIVAIGKAGNPHVMDGVHPQLLVGNATTIRDGEGLIATPGALDVHVHFDSAQLVEHALASGITTMFGGSLGPITVGIDCGGAWNVGRMLQAGEAWPMNFGFLGRGNSSRPESMVEQMQAGCLGLKIHEDWGATPATIDSCLSLADEMDFQVQLHSDTLNESGFLEDTLRAINKRTIHMYHTEGAGGGHAPDIIAVASESYCLPSSTNPTNPYTVNTFDEHLDMIMVCHHLNPAVPEDVRFAESRVRAQTIAAEDVLHDLGAISILGSDSQGMGRIHEVICRTWQLASKMKDQFGRLPEERTARADNARILRYLAKYTINAARVFGVDAHVGSLEPGKLADIVLWRPAFFGIKPELVIKGGFIAYGAMGDSSASLMTCEPLIMRPQFGAFGNAKQALSANFVCGAGIGQGLEERLGLRKPLLAAQGTRQLSKADMVRNSAMPRIRVNPQTFEVSVDGQVIGCPPASQVPLNRLYMMR</sequence>
<feature type="binding site" evidence="5 10">
    <location>
        <position position="221"/>
    </location>
    <ligand>
        <name>substrate</name>
    </ligand>
</feature>
<dbReference type="PROSITE" id="PS00145">
    <property type="entry name" value="UREASE_2"/>
    <property type="match status" value="1"/>
</dbReference>
<dbReference type="InterPro" id="IPR017950">
    <property type="entry name" value="Urease_AS"/>
</dbReference>
<feature type="binding site" description="via carbamate group" evidence="5 8">
    <location>
        <position position="219"/>
    </location>
    <ligand>
        <name>Ni(2+)</name>
        <dbReference type="ChEBI" id="CHEBI:49786"/>
        <label>1</label>
    </ligand>
</feature>
<evidence type="ECO:0000256" key="1">
    <source>
        <dbReference type="ARBA" id="ARBA00004897"/>
    </source>
</evidence>
<keyword evidence="3 5" id="KW-0479">Metal-binding</keyword>
<dbReference type="Proteomes" id="UP000196138">
    <property type="component" value="Chromosome"/>
</dbReference>
<evidence type="ECO:0000313" key="14">
    <source>
        <dbReference type="EMBL" id="ARU03584.1"/>
    </source>
</evidence>
<keyword evidence="2 5" id="KW-0533">Nickel</keyword>
<dbReference type="InterPro" id="IPR050112">
    <property type="entry name" value="Urease_alpha_subunit"/>
</dbReference>
<dbReference type="Gene3D" id="2.30.40.10">
    <property type="entry name" value="Urease, subunit C, domain 1"/>
    <property type="match status" value="1"/>
</dbReference>
<evidence type="ECO:0000256" key="12">
    <source>
        <dbReference type="RuleBase" id="RU004158"/>
    </source>
</evidence>
<evidence type="ECO:0000256" key="4">
    <source>
        <dbReference type="ARBA" id="ARBA00022801"/>
    </source>
</evidence>
<dbReference type="GO" id="GO:0043419">
    <property type="term" value="P:urea catabolic process"/>
    <property type="evidence" value="ECO:0007669"/>
    <property type="project" value="UniProtKB-UniRule"/>
</dbReference>
<feature type="domain" description="Urease" evidence="13">
    <location>
        <begin position="134"/>
        <end position="570"/>
    </location>
</feature>
<comment type="subunit">
    <text evidence="5">Heterotrimer of UreA (gamma), UreB (beta) and UreC (alpha) subunits. Three heterotrimers associate to form the active enzyme.</text>
</comment>
<comment type="PTM">
    <text evidence="5">Carboxylation allows a single lysine to coordinate two nickel ions.</text>
</comment>
<dbReference type="GO" id="GO:0005737">
    <property type="term" value="C:cytoplasm"/>
    <property type="evidence" value="ECO:0007669"/>
    <property type="project" value="UniProtKB-SubCell"/>
</dbReference>
<dbReference type="GO" id="GO:0016151">
    <property type="term" value="F:nickel cation binding"/>
    <property type="evidence" value="ECO:0007669"/>
    <property type="project" value="UniProtKB-UniRule"/>
</dbReference>
<dbReference type="UniPathway" id="UPA00258">
    <property type="reaction ID" value="UER00370"/>
</dbReference>
<evidence type="ECO:0000256" key="11">
    <source>
        <dbReference type="RuleBase" id="RU000510"/>
    </source>
</evidence>
<evidence type="ECO:0000256" key="6">
    <source>
        <dbReference type="NCBIfam" id="TIGR01792"/>
    </source>
</evidence>
<dbReference type="NCBIfam" id="NF009686">
    <property type="entry name" value="PRK13207.1"/>
    <property type="match status" value="1"/>
</dbReference>
<accession>A0A1Y0EIW5</accession>
<dbReference type="CDD" id="cd00375">
    <property type="entry name" value="Urease_alpha"/>
    <property type="match status" value="1"/>
</dbReference>
<dbReference type="OrthoDB" id="9802793at2"/>
<name>A0A1Y0EIW5_9BURK</name>
<comment type="catalytic activity">
    <reaction evidence="5 11">
        <text>urea + 2 H2O + H(+) = hydrogencarbonate + 2 NH4(+)</text>
        <dbReference type="Rhea" id="RHEA:20557"/>
        <dbReference type="ChEBI" id="CHEBI:15377"/>
        <dbReference type="ChEBI" id="CHEBI:15378"/>
        <dbReference type="ChEBI" id="CHEBI:16199"/>
        <dbReference type="ChEBI" id="CHEBI:17544"/>
        <dbReference type="ChEBI" id="CHEBI:28938"/>
        <dbReference type="EC" id="3.5.1.5"/>
    </reaction>
</comment>
<dbReference type="PRINTS" id="PR01752">
    <property type="entry name" value="UREASE"/>
</dbReference>
<dbReference type="RefSeq" id="WP_087276463.1">
    <property type="nucleotide sequence ID" value="NZ_CP021455.1"/>
</dbReference>
<comment type="pathway">
    <text evidence="1 5">Nitrogen metabolism; urea degradation; CO(2) and NH(3) from urea (urease route): step 1/1.</text>
</comment>
<dbReference type="PANTHER" id="PTHR43440">
    <property type="entry name" value="UREASE"/>
    <property type="match status" value="1"/>
</dbReference>
<dbReference type="EMBL" id="CP021455">
    <property type="protein sequence ID" value="ARU03584.1"/>
    <property type="molecule type" value="Genomic_DNA"/>
</dbReference>
<gene>
    <name evidence="5" type="primary">ureC</name>
    <name evidence="14" type="ORF">CCO03_01790</name>
</gene>
<dbReference type="Pfam" id="PF01979">
    <property type="entry name" value="Amidohydro_1"/>
    <property type="match status" value="1"/>
</dbReference>
<dbReference type="KEGG" id="cser:CCO03_01790"/>
<comment type="PTM">
    <text evidence="7">Carbamylation allows a single lysine to coordinate two nickel ions.</text>
</comment>
<organism evidence="14 15">
    <name type="scientific">Comamonas serinivorans</name>
    <dbReference type="NCBI Taxonomy" id="1082851"/>
    <lineage>
        <taxon>Bacteria</taxon>
        <taxon>Pseudomonadati</taxon>
        <taxon>Pseudomonadota</taxon>
        <taxon>Betaproteobacteria</taxon>
        <taxon>Burkholderiales</taxon>
        <taxon>Comamonadaceae</taxon>
        <taxon>Comamonas</taxon>
    </lineage>
</organism>
<feature type="modified residue" description="N6-carboxylysine" evidence="5 7">
    <location>
        <position position="219"/>
    </location>
</feature>
<evidence type="ECO:0000256" key="7">
    <source>
        <dbReference type="PIRSR" id="PIRSR611612-50"/>
    </source>
</evidence>
<feature type="binding site" evidence="5 8">
    <location>
        <position position="362"/>
    </location>
    <ligand>
        <name>Ni(2+)</name>
        <dbReference type="ChEBI" id="CHEBI:49786"/>
        <label>1</label>
    </ligand>
</feature>
<dbReference type="InterPro" id="IPR011612">
    <property type="entry name" value="Urease_alpha_N_dom"/>
</dbReference>
<feature type="binding site" evidence="5 8">
    <location>
        <position position="248"/>
    </location>
    <ligand>
        <name>Ni(2+)</name>
        <dbReference type="ChEBI" id="CHEBI:49786"/>
        <label>2</label>
    </ligand>
</feature>
<feature type="binding site" evidence="5 8">
    <location>
        <position position="139"/>
    </location>
    <ligand>
        <name>Ni(2+)</name>
        <dbReference type="ChEBI" id="CHEBI:49786"/>
        <label>1</label>
    </ligand>
</feature>
<comment type="similarity">
    <text evidence="5 12">Belongs to the metallo-dependent hydrolases superfamily. Urease alpha subunit family.</text>
</comment>
<feature type="binding site" description="via carbamate group" evidence="5 8">
    <location>
        <position position="219"/>
    </location>
    <ligand>
        <name>Ni(2+)</name>
        <dbReference type="ChEBI" id="CHEBI:49786"/>
        <label>2</label>
    </ligand>
</feature>
<evidence type="ECO:0000259" key="13">
    <source>
        <dbReference type="PROSITE" id="PS51368"/>
    </source>
</evidence>
<comment type="subcellular location">
    <subcellularLocation>
        <location evidence="5 10">Cytoplasm</location>
    </subcellularLocation>
</comment>
<reference evidence="14 15" key="1">
    <citation type="submission" date="2017-05" db="EMBL/GenBank/DDBJ databases">
        <authorList>
            <person name="Song R."/>
            <person name="Chenine A.L."/>
            <person name="Ruprecht R.M."/>
        </authorList>
    </citation>
    <scope>NUCLEOTIDE SEQUENCE [LARGE SCALE GENOMIC DNA]</scope>
    <source>
        <strain evidence="14 15">DSM 26136</strain>
    </source>
</reference>
<evidence type="ECO:0000256" key="9">
    <source>
        <dbReference type="PIRSR" id="PIRSR611612-52"/>
    </source>
</evidence>
<dbReference type="PROSITE" id="PS51368">
    <property type="entry name" value="UREASE_3"/>
    <property type="match status" value="1"/>
</dbReference>
<dbReference type="InterPro" id="IPR032466">
    <property type="entry name" value="Metal_Hydrolase"/>
</dbReference>
<feature type="binding site" evidence="5 8">
    <location>
        <position position="274"/>
    </location>
    <ligand>
        <name>Ni(2+)</name>
        <dbReference type="ChEBI" id="CHEBI:49786"/>
        <label>2</label>
    </ligand>
</feature>
<dbReference type="EC" id="3.5.1.5" evidence="5 6"/>
<keyword evidence="4 5" id="KW-0378">Hydrolase</keyword>
<evidence type="ECO:0000256" key="8">
    <source>
        <dbReference type="PIRSR" id="PIRSR611612-51"/>
    </source>
</evidence>
<evidence type="ECO:0000256" key="10">
    <source>
        <dbReference type="PROSITE-ProRule" id="PRU00700"/>
    </source>
</evidence>
<dbReference type="HAMAP" id="MF_01953">
    <property type="entry name" value="Urease_alpha"/>
    <property type="match status" value="1"/>
</dbReference>
<dbReference type="PANTHER" id="PTHR43440:SF1">
    <property type="entry name" value="UREASE"/>
    <property type="match status" value="1"/>
</dbReference>
<evidence type="ECO:0000256" key="3">
    <source>
        <dbReference type="ARBA" id="ARBA00022723"/>
    </source>
</evidence>
<dbReference type="InterPro" id="IPR017951">
    <property type="entry name" value="Urease_asu_c"/>
</dbReference>
<dbReference type="SUPFAM" id="SSF51338">
    <property type="entry name" value="Composite domain of metallo-dependent hydrolases"/>
    <property type="match status" value="2"/>
</dbReference>
<evidence type="ECO:0000256" key="2">
    <source>
        <dbReference type="ARBA" id="ARBA00022596"/>
    </source>
</evidence>